<keyword evidence="7 10" id="KW-0663">Pyridoxal phosphate</keyword>
<dbReference type="KEGG" id="cavi:CAV_0372"/>
<evidence type="ECO:0000256" key="11">
    <source>
        <dbReference type="PIRSR" id="PIRSR605856-51"/>
    </source>
</evidence>
<comment type="cofactor">
    <cofactor evidence="1 10 12">
        <name>pyridoxal 5'-phosphate</name>
        <dbReference type="ChEBI" id="CHEBI:597326"/>
    </cofactor>
</comment>
<dbReference type="Pfam" id="PF00291">
    <property type="entry name" value="PALP"/>
    <property type="match status" value="1"/>
</dbReference>
<keyword evidence="5 12" id="KW-0028">Amino-acid biosynthesis</keyword>
<evidence type="ECO:0000256" key="4">
    <source>
        <dbReference type="ARBA" id="ARBA00012681"/>
    </source>
</evidence>
<name>A0A222MWN7_9BACT</name>
<organism evidence="14 15">
    <name type="scientific">Campylobacter avium LMG 24591</name>
    <dbReference type="NCBI Taxonomy" id="522484"/>
    <lineage>
        <taxon>Bacteria</taxon>
        <taxon>Pseudomonadati</taxon>
        <taxon>Campylobacterota</taxon>
        <taxon>Epsilonproteobacteria</taxon>
        <taxon>Campylobacterales</taxon>
        <taxon>Campylobacteraceae</taxon>
        <taxon>Campylobacter</taxon>
    </lineage>
</organism>
<proteinExistence type="inferred from homology"/>
<dbReference type="GO" id="GO:0004124">
    <property type="term" value="F:cysteine synthase activity"/>
    <property type="evidence" value="ECO:0007669"/>
    <property type="project" value="UniProtKB-UniRule"/>
</dbReference>
<dbReference type="PANTHER" id="PTHR10314">
    <property type="entry name" value="CYSTATHIONINE BETA-SYNTHASE"/>
    <property type="match status" value="1"/>
</dbReference>
<dbReference type="OrthoDB" id="9805733at2"/>
<keyword evidence="15" id="KW-1185">Reference proteome</keyword>
<dbReference type="NCBIfam" id="TIGR01136">
    <property type="entry name" value="cysKM"/>
    <property type="match status" value="1"/>
</dbReference>
<dbReference type="EC" id="2.5.1.47" evidence="4 12"/>
<dbReference type="CDD" id="cd01561">
    <property type="entry name" value="CBS_like"/>
    <property type="match status" value="1"/>
</dbReference>
<dbReference type="PROSITE" id="PS00165">
    <property type="entry name" value="DEHYDRATASE_SER_THR"/>
    <property type="match status" value="1"/>
</dbReference>
<feature type="domain" description="Tryptophan synthase beta chain-like PALP" evidence="13">
    <location>
        <begin position="7"/>
        <end position="285"/>
    </location>
</feature>
<feature type="modified residue" description="N6-(pyridoxal phosphate)lysine" evidence="11">
    <location>
        <position position="40"/>
    </location>
</feature>
<evidence type="ECO:0000256" key="5">
    <source>
        <dbReference type="ARBA" id="ARBA00022605"/>
    </source>
</evidence>
<reference evidence="14 15" key="1">
    <citation type="submission" date="2017-07" db="EMBL/GenBank/DDBJ databases">
        <title>Analysis of two Campylobacter avium genomes and identification of a novel hippuricase gene.</title>
        <authorList>
            <person name="Miller W.G."/>
            <person name="Chapman M.H."/>
            <person name="Yee E."/>
            <person name="Revez J."/>
            <person name="Bono J.L."/>
            <person name="Rossi M."/>
        </authorList>
    </citation>
    <scope>NUCLEOTIDE SEQUENCE [LARGE SCALE GENOMIC DNA]</scope>
    <source>
        <strain evidence="14 15">LMG 24591</strain>
    </source>
</reference>
<evidence type="ECO:0000259" key="13">
    <source>
        <dbReference type="Pfam" id="PF00291"/>
    </source>
</evidence>
<dbReference type="RefSeq" id="WP_094324827.1">
    <property type="nucleotide sequence ID" value="NZ_CP022347.1"/>
</dbReference>
<evidence type="ECO:0000256" key="7">
    <source>
        <dbReference type="ARBA" id="ARBA00022898"/>
    </source>
</evidence>
<dbReference type="SUPFAM" id="SSF53686">
    <property type="entry name" value="Tryptophan synthase beta subunit-like PLP-dependent enzymes"/>
    <property type="match status" value="1"/>
</dbReference>
<dbReference type="Gene3D" id="3.40.50.1100">
    <property type="match status" value="2"/>
</dbReference>
<evidence type="ECO:0000256" key="1">
    <source>
        <dbReference type="ARBA" id="ARBA00001933"/>
    </source>
</evidence>
<dbReference type="Proteomes" id="UP000201169">
    <property type="component" value="Chromosome"/>
</dbReference>
<evidence type="ECO:0000256" key="9">
    <source>
        <dbReference type="ARBA" id="ARBA00047931"/>
    </source>
</evidence>
<evidence type="ECO:0000313" key="14">
    <source>
        <dbReference type="EMBL" id="ASQ30040.1"/>
    </source>
</evidence>
<evidence type="ECO:0000256" key="12">
    <source>
        <dbReference type="RuleBase" id="RU003985"/>
    </source>
</evidence>
<dbReference type="UniPathway" id="UPA00136">
    <property type="reaction ID" value="UER00200"/>
</dbReference>
<evidence type="ECO:0000256" key="10">
    <source>
        <dbReference type="PIRSR" id="PIRSR605856-50"/>
    </source>
</evidence>
<dbReference type="InterPro" id="IPR050214">
    <property type="entry name" value="Cys_Synth/Cystath_Beta-Synth"/>
</dbReference>
<keyword evidence="6 12" id="KW-0808">Transferase</keyword>
<dbReference type="FunFam" id="3.40.50.1100:FF:000006">
    <property type="entry name" value="Cysteine synthase"/>
    <property type="match status" value="1"/>
</dbReference>
<feature type="binding site" evidence="10">
    <location>
        <position position="261"/>
    </location>
    <ligand>
        <name>pyridoxal 5'-phosphate</name>
        <dbReference type="ChEBI" id="CHEBI:597326"/>
    </ligand>
</feature>
<dbReference type="InterPro" id="IPR005856">
    <property type="entry name" value="Cys_synth"/>
</dbReference>
<feature type="binding site" evidence="10">
    <location>
        <position position="70"/>
    </location>
    <ligand>
        <name>pyridoxal 5'-phosphate</name>
        <dbReference type="ChEBI" id="CHEBI:597326"/>
    </ligand>
</feature>
<comment type="catalytic activity">
    <reaction evidence="9 12">
        <text>O-acetyl-L-serine + hydrogen sulfide = L-cysteine + acetate</text>
        <dbReference type="Rhea" id="RHEA:14829"/>
        <dbReference type="ChEBI" id="CHEBI:29919"/>
        <dbReference type="ChEBI" id="CHEBI:30089"/>
        <dbReference type="ChEBI" id="CHEBI:35235"/>
        <dbReference type="ChEBI" id="CHEBI:58340"/>
        <dbReference type="EC" id="2.5.1.47"/>
    </reaction>
</comment>
<keyword evidence="8 12" id="KW-0198">Cysteine biosynthesis</keyword>
<comment type="similarity">
    <text evidence="3 12">Belongs to the cysteine synthase/cystathionine beta-synthase family.</text>
</comment>
<comment type="pathway">
    <text evidence="2">Amino-acid biosynthesis; L-cysteine biosynthesis; L-cysteine from L-serine: step 2/2.</text>
</comment>
<evidence type="ECO:0000256" key="2">
    <source>
        <dbReference type="ARBA" id="ARBA00004962"/>
    </source>
</evidence>
<dbReference type="InterPro" id="IPR001216">
    <property type="entry name" value="P-phosphate_BS"/>
</dbReference>
<dbReference type="GO" id="GO:0030170">
    <property type="term" value="F:pyridoxal phosphate binding"/>
    <property type="evidence" value="ECO:0007669"/>
    <property type="project" value="InterPro"/>
</dbReference>
<dbReference type="InterPro" id="IPR005859">
    <property type="entry name" value="CysK"/>
</dbReference>
<dbReference type="EMBL" id="CP022347">
    <property type="protein sequence ID" value="ASQ30040.1"/>
    <property type="molecule type" value="Genomic_DNA"/>
</dbReference>
<dbReference type="InterPro" id="IPR036052">
    <property type="entry name" value="TrpB-like_PALP_sf"/>
</dbReference>
<dbReference type="InterPro" id="IPR001926">
    <property type="entry name" value="TrpB-like_PALP"/>
</dbReference>
<dbReference type="InterPro" id="IPR000634">
    <property type="entry name" value="Ser/Thr_deHydtase_PyrdxlP-BS"/>
</dbReference>
<dbReference type="GO" id="GO:0006535">
    <property type="term" value="P:cysteine biosynthetic process from serine"/>
    <property type="evidence" value="ECO:0007669"/>
    <property type="project" value="UniProtKB-UniRule"/>
</dbReference>
<evidence type="ECO:0000256" key="6">
    <source>
        <dbReference type="ARBA" id="ARBA00022679"/>
    </source>
</evidence>
<gene>
    <name evidence="14" type="primary">cysK</name>
    <name evidence="14" type="ORF">CAV_0372</name>
</gene>
<accession>A0A222MWN7</accession>
<protein>
    <recommendedName>
        <fullName evidence="4 12">Cysteine synthase</fullName>
        <ecNumber evidence="4 12">2.5.1.47</ecNumber>
    </recommendedName>
</protein>
<dbReference type="PROSITE" id="PS00901">
    <property type="entry name" value="CYS_SYNTHASE"/>
    <property type="match status" value="1"/>
</dbReference>
<dbReference type="NCBIfam" id="TIGR01139">
    <property type="entry name" value="cysK"/>
    <property type="match status" value="1"/>
</dbReference>
<feature type="binding site" evidence="10">
    <location>
        <begin position="174"/>
        <end position="178"/>
    </location>
    <ligand>
        <name>pyridoxal 5'-phosphate</name>
        <dbReference type="ChEBI" id="CHEBI:597326"/>
    </ligand>
</feature>
<dbReference type="AlphaFoldDB" id="A0A222MWN7"/>
<evidence type="ECO:0000313" key="15">
    <source>
        <dbReference type="Proteomes" id="UP000201169"/>
    </source>
</evidence>
<sequence length="302" mass="32644">MAVYKNISEMIGNTPLISLSGFATNLYGKCEFLNPSHSIKDRAAYAMLKKALDENIINKDTVIIECTSGNMGISLAMICASLNLKFIAVMPESMSLERRKMILLFGATLELTPASEGMKGAHNKALELRDKIDNSFIPSQFENMANKNAHRNGTALEILRDLDNKIDIFVAGFGTGGTISGVGEVLKEKLPSVKIVAVEPEASPLLSQNKTGPHKIQGIGANFLPAILNKDVIDEIKTVSNENAIDTARKLARNGIMVGISSGANVFVASEIARQNPDKIVVTMLNDTAERYISTDLFADLS</sequence>
<evidence type="ECO:0000256" key="3">
    <source>
        <dbReference type="ARBA" id="ARBA00007103"/>
    </source>
</evidence>
<evidence type="ECO:0000256" key="8">
    <source>
        <dbReference type="ARBA" id="ARBA00023192"/>
    </source>
</evidence>